<dbReference type="InterPro" id="IPR001631">
    <property type="entry name" value="TopoI"/>
</dbReference>
<feature type="domain" description="DNA topoisomerase I catalytic core eukaryotic-type" evidence="7">
    <location>
        <begin position="114"/>
        <end position="324"/>
    </location>
</feature>
<dbReference type="GO" id="GO:0003677">
    <property type="term" value="F:DNA binding"/>
    <property type="evidence" value="ECO:0007669"/>
    <property type="project" value="UniProtKB-KW"/>
</dbReference>
<dbReference type="InterPro" id="IPR035447">
    <property type="entry name" value="DNA_topo_I_N_sf"/>
</dbReference>
<dbReference type="SUPFAM" id="SSF56349">
    <property type="entry name" value="DNA breaking-rejoining enzymes"/>
    <property type="match status" value="1"/>
</dbReference>
<dbReference type="Pfam" id="PF01028">
    <property type="entry name" value="Topoisom_I"/>
    <property type="match status" value="1"/>
</dbReference>
<dbReference type="Pfam" id="PF21338">
    <property type="entry name" value="Top1B_N_bact"/>
    <property type="match status" value="1"/>
</dbReference>
<dbReference type="Proteomes" id="UP000320160">
    <property type="component" value="Unassembled WGS sequence"/>
</dbReference>
<dbReference type="InterPro" id="IPR013500">
    <property type="entry name" value="TopoI_cat_euk"/>
</dbReference>
<organism evidence="9 10">
    <name type="scientific">Sphingorhabdus contaminans</name>
    <dbReference type="NCBI Taxonomy" id="1343899"/>
    <lineage>
        <taxon>Bacteria</taxon>
        <taxon>Pseudomonadati</taxon>
        <taxon>Pseudomonadota</taxon>
        <taxon>Alphaproteobacteria</taxon>
        <taxon>Sphingomonadales</taxon>
        <taxon>Sphingomonadaceae</taxon>
        <taxon>Sphingorhabdus</taxon>
    </lineage>
</organism>
<evidence type="ECO:0000256" key="2">
    <source>
        <dbReference type="ARBA" id="ARBA00006645"/>
    </source>
</evidence>
<dbReference type="InterPro" id="IPR011010">
    <property type="entry name" value="DNA_brk_join_enz"/>
</dbReference>
<dbReference type="EC" id="5.6.2.1" evidence="3"/>
<evidence type="ECO:0000256" key="1">
    <source>
        <dbReference type="ARBA" id="ARBA00000213"/>
    </source>
</evidence>
<comment type="catalytic activity">
    <reaction evidence="1">
        <text>ATP-independent breakage of single-stranded DNA, followed by passage and rejoining.</text>
        <dbReference type="EC" id="5.6.2.1"/>
    </reaction>
</comment>
<keyword evidence="10" id="KW-1185">Reference proteome</keyword>
<reference evidence="9 10" key="1">
    <citation type="submission" date="2019-07" db="EMBL/GenBank/DDBJ databases">
        <authorList>
            <person name="Park M."/>
        </authorList>
    </citation>
    <scope>NUCLEOTIDE SEQUENCE [LARGE SCALE GENOMIC DNA]</scope>
    <source>
        <strain evidence="9 10">KCTC32445</strain>
    </source>
</reference>
<dbReference type="RefSeq" id="WP_143776444.1">
    <property type="nucleotide sequence ID" value="NZ_VKKU01000002.1"/>
</dbReference>
<dbReference type="InterPro" id="IPR049331">
    <property type="entry name" value="Top1B_N_bact"/>
</dbReference>
<dbReference type="PROSITE" id="PS52038">
    <property type="entry name" value="TOPO_IB_2"/>
    <property type="match status" value="1"/>
</dbReference>
<accession>A0A553W984</accession>
<evidence type="ECO:0000256" key="5">
    <source>
        <dbReference type="ARBA" id="ARBA00023125"/>
    </source>
</evidence>
<protein>
    <recommendedName>
        <fullName evidence="3">DNA topoisomerase</fullName>
        <ecNumber evidence="3">5.6.2.1</ecNumber>
    </recommendedName>
</protein>
<keyword evidence="6 9" id="KW-0413">Isomerase</keyword>
<dbReference type="OrthoDB" id="9778962at2"/>
<keyword evidence="5" id="KW-0238">DNA-binding</keyword>
<dbReference type="AlphaFoldDB" id="A0A553W984"/>
<evidence type="ECO:0000256" key="4">
    <source>
        <dbReference type="ARBA" id="ARBA00023029"/>
    </source>
</evidence>
<dbReference type="EMBL" id="VKKU01000002">
    <property type="protein sequence ID" value="TSB01249.1"/>
    <property type="molecule type" value="Genomic_DNA"/>
</dbReference>
<comment type="similarity">
    <text evidence="2">Belongs to the type IB topoisomerase family.</text>
</comment>
<gene>
    <name evidence="9" type="ORF">FOM92_08475</name>
</gene>
<evidence type="ECO:0000313" key="10">
    <source>
        <dbReference type="Proteomes" id="UP000320160"/>
    </source>
</evidence>
<evidence type="ECO:0000259" key="8">
    <source>
        <dbReference type="Pfam" id="PF21338"/>
    </source>
</evidence>
<dbReference type="Gene3D" id="3.90.15.10">
    <property type="entry name" value="Topoisomerase I, Chain A, domain 3"/>
    <property type="match status" value="1"/>
</dbReference>
<comment type="caution">
    <text evidence="9">The sequence shown here is derived from an EMBL/GenBank/DDBJ whole genome shotgun (WGS) entry which is preliminary data.</text>
</comment>
<sequence length="374" mass="42136">MRSGNVLHDKTKDREISDQTGVVINPREAAAFAGLRYISDDQPGLRRKRCGKGFTYILPSGQRLACRDTLARIRKLAIPPAYTDVWICPKPDGHIQATGRDAKGRKQYRYHELFREIRDGTKFDHMLEFARVLPDIRSQVDRHLALRGLPREKVLATIVQLLETTLIRVGNAHYARQNKSFGLTTLQNRHVEITGNQLRFQFKGKSGKQWRLHVRDRRIAKIVRAIQELPGQQLFQYADDDGVLREITSGDINDYLKAISGADVTAKDFRTWTGTVSAAVLLAGLESAATKTETQRNLRSAIETVAGQLGNTPTICRKSYIHPDIIAGYLDGTLTTEALNKARVKGRRATAMMTEDELRVLHFLKARAVPTQML</sequence>
<dbReference type="PRINTS" id="PR00416">
    <property type="entry name" value="EUTPISMRASEI"/>
</dbReference>
<dbReference type="InterPro" id="IPR014711">
    <property type="entry name" value="TopoI_cat_a-hlx-sub_euk"/>
</dbReference>
<evidence type="ECO:0000256" key="3">
    <source>
        <dbReference type="ARBA" id="ARBA00012891"/>
    </source>
</evidence>
<evidence type="ECO:0000313" key="9">
    <source>
        <dbReference type="EMBL" id="TSB01249.1"/>
    </source>
</evidence>
<proteinExistence type="inferred from homology"/>
<dbReference type="GO" id="GO:0003917">
    <property type="term" value="F:DNA topoisomerase type I (single strand cut, ATP-independent) activity"/>
    <property type="evidence" value="ECO:0007669"/>
    <property type="project" value="UniProtKB-EC"/>
</dbReference>
<dbReference type="GO" id="GO:0006265">
    <property type="term" value="P:DNA topological change"/>
    <property type="evidence" value="ECO:0007669"/>
    <property type="project" value="InterPro"/>
</dbReference>
<dbReference type="SUPFAM" id="SSF55869">
    <property type="entry name" value="DNA topoisomerase I domain"/>
    <property type="match status" value="1"/>
</dbReference>
<evidence type="ECO:0000259" key="7">
    <source>
        <dbReference type="Pfam" id="PF01028"/>
    </source>
</evidence>
<name>A0A553W984_9SPHN</name>
<feature type="domain" description="DNA topoisomerase IB N-terminal" evidence="8">
    <location>
        <begin position="53"/>
        <end position="101"/>
    </location>
</feature>
<dbReference type="Gene3D" id="3.30.66.10">
    <property type="entry name" value="DNA topoisomerase I domain"/>
    <property type="match status" value="1"/>
</dbReference>
<evidence type="ECO:0000256" key="6">
    <source>
        <dbReference type="ARBA" id="ARBA00023235"/>
    </source>
</evidence>
<dbReference type="Gene3D" id="1.10.132.120">
    <property type="match status" value="1"/>
</dbReference>
<keyword evidence="4" id="KW-0799">Topoisomerase</keyword>